<reference evidence="11 12" key="1">
    <citation type="journal article" date="2023" name="Plants (Basel)">
        <title>Bridging the Gap: Combining Genomics and Transcriptomics Approaches to Understand Stylosanthes scabra, an Orphan Legume from the Brazilian Caatinga.</title>
        <authorList>
            <person name="Ferreira-Neto J.R.C."/>
            <person name="da Silva M.D."/>
            <person name="Binneck E."/>
            <person name="de Melo N.F."/>
            <person name="da Silva R.H."/>
            <person name="de Melo A.L.T.M."/>
            <person name="Pandolfi V."/>
            <person name="Bustamante F.O."/>
            <person name="Brasileiro-Vidal A.C."/>
            <person name="Benko-Iseppon A.M."/>
        </authorList>
    </citation>
    <scope>NUCLEOTIDE SEQUENCE [LARGE SCALE GENOMIC DNA]</scope>
    <source>
        <tissue evidence="11">Leaves</tissue>
    </source>
</reference>
<dbReference type="PANTHER" id="PTHR47947:SF1">
    <property type="entry name" value="CYTOCHROME P450 82E3"/>
    <property type="match status" value="1"/>
</dbReference>
<dbReference type="PANTHER" id="PTHR47947">
    <property type="entry name" value="CYTOCHROME P450 82C3-RELATED"/>
    <property type="match status" value="1"/>
</dbReference>
<evidence type="ECO:0000256" key="4">
    <source>
        <dbReference type="ARBA" id="ARBA00022723"/>
    </source>
</evidence>
<evidence type="ECO:0008006" key="13">
    <source>
        <dbReference type="Google" id="ProtNLM"/>
    </source>
</evidence>
<dbReference type="Proteomes" id="UP001341840">
    <property type="component" value="Unassembled WGS sequence"/>
</dbReference>
<evidence type="ECO:0000256" key="2">
    <source>
        <dbReference type="ARBA" id="ARBA00022617"/>
    </source>
</evidence>
<dbReference type="Pfam" id="PF00067">
    <property type="entry name" value="p450"/>
    <property type="match status" value="1"/>
</dbReference>
<evidence type="ECO:0000256" key="6">
    <source>
        <dbReference type="ARBA" id="ARBA00023002"/>
    </source>
</evidence>
<evidence type="ECO:0000313" key="12">
    <source>
        <dbReference type="Proteomes" id="UP001341840"/>
    </source>
</evidence>
<dbReference type="InterPro" id="IPR050651">
    <property type="entry name" value="Plant_Cytochrome_P450_Monoox"/>
</dbReference>
<keyword evidence="6 10" id="KW-0560">Oxidoreductase</keyword>
<comment type="subcellular location">
    <subcellularLocation>
        <location evidence="1">Membrane</location>
        <topology evidence="1">Single-pass membrane protein</topology>
    </subcellularLocation>
</comment>
<proteinExistence type="inferred from homology"/>
<dbReference type="PROSITE" id="PS00086">
    <property type="entry name" value="CYTOCHROME_P450"/>
    <property type="match status" value="1"/>
</dbReference>
<evidence type="ECO:0000256" key="5">
    <source>
        <dbReference type="ARBA" id="ARBA00022989"/>
    </source>
</evidence>
<keyword evidence="4 10" id="KW-0479">Metal-binding</keyword>
<keyword evidence="2 10" id="KW-0349">Heme</keyword>
<evidence type="ECO:0000256" key="7">
    <source>
        <dbReference type="ARBA" id="ARBA00023004"/>
    </source>
</evidence>
<keyword evidence="5" id="KW-1133">Transmembrane helix</keyword>
<keyword evidence="9" id="KW-0472">Membrane</keyword>
<evidence type="ECO:0000256" key="3">
    <source>
        <dbReference type="ARBA" id="ARBA00022692"/>
    </source>
</evidence>
<name>A0ABU6U5U9_9FABA</name>
<dbReference type="InterPro" id="IPR002401">
    <property type="entry name" value="Cyt_P450_E_grp-I"/>
</dbReference>
<protein>
    <recommendedName>
        <fullName evidence="13">Cytochrome P450</fullName>
    </recommendedName>
</protein>
<keyword evidence="7 10" id="KW-0408">Iron</keyword>
<dbReference type="InterPro" id="IPR001128">
    <property type="entry name" value="Cyt_P450"/>
</dbReference>
<accession>A0ABU6U5U9</accession>
<gene>
    <name evidence="11" type="ORF">PIB30_006453</name>
</gene>
<dbReference type="InterPro" id="IPR036396">
    <property type="entry name" value="Cyt_P450_sf"/>
</dbReference>
<keyword evidence="8 10" id="KW-0503">Monooxygenase</keyword>
<dbReference type="PRINTS" id="PR00463">
    <property type="entry name" value="EP450I"/>
</dbReference>
<sequence length="522" mass="58814">MDFLSLPTIIPVALALVLIYNTWKINKSVDETNKNLEQAPELPGSLPLIGHLHLLGAKTPLARIFGSFADKHGPIFQIRLGAYPALVISNKEAIKECFTTNDVVLASRPKSSHGIHLGYNFAGFGFAPYGPYWTKLRKLAMLELLSPRRIESLRDVYESEIDTLINDLLSYVGGDSGVKVVISEWLERLTFNIIIKMIAGKRYFSYLKDADDEESNRIVKLIKDFMHVSGELVPSDLIPIIGWVPIQGKVLKNMKRIAKDLDTIVGSWVEEHDVKSDEEQKNKNSNSSSEKQYFIDFMLSVIEDDPASGHTRDNIIKANIMNLMLAGSDTTSTTMTWILSMLLNNKHALKRAQDEIDLHVGKEKRVKASDIKNLVYLQAIFKETLRLYPAGPLLVPHEAREDCYIHGYYVPKGTRVFANVWKLHRDPSIWSEPEKFSPERFINGNGELSEDHNSFEYLPFGSGRRACPGSTFAIQVSLITLARLLQKFDLNVPMCEPIDLKEGLGITLPKLTPLQITLTPRI</sequence>
<dbReference type="PRINTS" id="PR00385">
    <property type="entry name" value="P450"/>
</dbReference>
<evidence type="ECO:0000256" key="8">
    <source>
        <dbReference type="ARBA" id="ARBA00023033"/>
    </source>
</evidence>
<dbReference type="SUPFAM" id="SSF48264">
    <property type="entry name" value="Cytochrome P450"/>
    <property type="match status" value="1"/>
</dbReference>
<dbReference type="Gene3D" id="1.10.630.10">
    <property type="entry name" value="Cytochrome P450"/>
    <property type="match status" value="1"/>
</dbReference>
<keyword evidence="3" id="KW-0812">Transmembrane</keyword>
<comment type="similarity">
    <text evidence="10">Belongs to the cytochrome P450 family.</text>
</comment>
<comment type="caution">
    <text evidence="11">The sequence shown here is derived from an EMBL/GenBank/DDBJ whole genome shotgun (WGS) entry which is preliminary data.</text>
</comment>
<evidence type="ECO:0000256" key="9">
    <source>
        <dbReference type="ARBA" id="ARBA00023136"/>
    </source>
</evidence>
<organism evidence="11 12">
    <name type="scientific">Stylosanthes scabra</name>
    <dbReference type="NCBI Taxonomy" id="79078"/>
    <lineage>
        <taxon>Eukaryota</taxon>
        <taxon>Viridiplantae</taxon>
        <taxon>Streptophyta</taxon>
        <taxon>Embryophyta</taxon>
        <taxon>Tracheophyta</taxon>
        <taxon>Spermatophyta</taxon>
        <taxon>Magnoliopsida</taxon>
        <taxon>eudicotyledons</taxon>
        <taxon>Gunneridae</taxon>
        <taxon>Pentapetalae</taxon>
        <taxon>rosids</taxon>
        <taxon>fabids</taxon>
        <taxon>Fabales</taxon>
        <taxon>Fabaceae</taxon>
        <taxon>Papilionoideae</taxon>
        <taxon>50 kb inversion clade</taxon>
        <taxon>dalbergioids sensu lato</taxon>
        <taxon>Dalbergieae</taxon>
        <taxon>Pterocarpus clade</taxon>
        <taxon>Stylosanthes</taxon>
    </lineage>
</organism>
<dbReference type="CDD" id="cd20654">
    <property type="entry name" value="CYP82"/>
    <property type="match status" value="1"/>
</dbReference>
<evidence type="ECO:0000256" key="1">
    <source>
        <dbReference type="ARBA" id="ARBA00004167"/>
    </source>
</evidence>
<evidence type="ECO:0000256" key="10">
    <source>
        <dbReference type="RuleBase" id="RU000461"/>
    </source>
</evidence>
<dbReference type="EMBL" id="JASCZI010120842">
    <property type="protein sequence ID" value="MED6155588.1"/>
    <property type="molecule type" value="Genomic_DNA"/>
</dbReference>
<evidence type="ECO:0000313" key="11">
    <source>
        <dbReference type="EMBL" id="MED6155588.1"/>
    </source>
</evidence>
<keyword evidence="12" id="KW-1185">Reference proteome</keyword>
<dbReference type="InterPro" id="IPR017972">
    <property type="entry name" value="Cyt_P450_CS"/>
</dbReference>